<organism evidence="20">
    <name type="scientific">Tanacetum cinerariifolium</name>
    <name type="common">Dalmatian daisy</name>
    <name type="synonym">Chrysanthemum cinerariifolium</name>
    <dbReference type="NCBI Taxonomy" id="118510"/>
    <lineage>
        <taxon>Eukaryota</taxon>
        <taxon>Viridiplantae</taxon>
        <taxon>Streptophyta</taxon>
        <taxon>Embryophyta</taxon>
        <taxon>Tracheophyta</taxon>
        <taxon>Spermatophyta</taxon>
        <taxon>Magnoliopsida</taxon>
        <taxon>eudicotyledons</taxon>
        <taxon>Gunneridae</taxon>
        <taxon>Pentapetalae</taxon>
        <taxon>asterids</taxon>
        <taxon>campanulids</taxon>
        <taxon>Asterales</taxon>
        <taxon>Asteraceae</taxon>
        <taxon>Asteroideae</taxon>
        <taxon>Anthemideae</taxon>
        <taxon>Anthemidinae</taxon>
        <taxon>Tanacetum</taxon>
    </lineage>
</organism>
<keyword evidence="9" id="KW-0067">ATP-binding</keyword>
<feature type="domain" description="Integrase catalytic" evidence="19">
    <location>
        <begin position="1121"/>
        <end position="1293"/>
    </location>
</feature>
<evidence type="ECO:0000256" key="4">
    <source>
        <dbReference type="ARBA" id="ARBA00022722"/>
    </source>
</evidence>
<feature type="compositionally biased region" description="Polar residues" evidence="18">
    <location>
        <begin position="1663"/>
        <end position="1693"/>
    </location>
</feature>
<dbReference type="PANTHER" id="PTHR42648">
    <property type="entry name" value="TRANSPOSASE, PUTATIVE-RELATED"/>
    <property type="match status" value="1"/>
</dbReference>
<accession>A0A699GRA1</accession>
<evidence type="ECO:0000256" key="7">
    <source>
        <dbReference type="ARBA" id="ARBA00022759"/>
    </source>
</evidence>
<evidence type="ECO:0000256" key="14">
    <source>
        <dbReference type="ARBA" id="ARBA00023113"/>
    </source>
</evidence>
<evidence type="ECO:0000256" key="13">
    <source>
        <dbReference type="ARBA" id="ARBA00022932"/>
    </source>
</evidence>
<dbReference type="GO" id="GO:0005524">
    <property type="term" value="F:ATP binding"/>
    <property type="evidence" value="ECO:0007669"/>
    <property type="project" value="UniProtKB-KW"/>
</dbReference>
<keyword evidence="5" id="KW-0479">Metal-binding</keyword>
<dbReference type="InterPro" id="IPR036397">
    <property type="entry name" value="RNaseH_sf"/>
</dbReference>
<dbReference type="PROSITE" id="PS50994">
    <property type="entry name" value="INTEGRASE"/>
    <property type="match status" value="1"/>
</dbReference>
<feature type="coiled-coil region" evidence="17">
    <location>
        <begin position="765"/>
        <end position="799"/>
    </location>
</feature>
<dbReference type="GO" id="GO:0003887">
    <property type="term" value="F:DNA-directed DNA polymerase activity"/>
    <property type="evidence" value="ECO:0007669"/>
    <property type="project" value="UniProtKB-KW"/>
</dbReference>
<dbReference type="InterPro" id="IPR013103">
    <property type="entry name" value="RVT_2"/>
</dbReference>
<dbReference type="PANTHER" id="PTHR42648:SF11">
    <property type="entry name" value="TRANSPOSON TY4-P GAG-POL POLYPROTEIN"/>
    <property type="match status" value="1"/>
</dbReference>
<keyword evidence="14" id="KW-0917">Virion maturation</keyword>
<evidence type="ECO:0000259" key="19">
    <source>
        <dbReference type="PROSITE" id="PS50994"/>
    </source>
</evidence>
<dbReference type="Pfam" id="PF07727">
    <property type="entry name" value="RVT_2"/>
    <property type="match status" value="2"/>
</dbReference>
<dbReference type="InterPro" id="IPR001584">
    <property type="entry name" value="Integrase_cat-core"/>
</dbReference>
<evidence type="ECO:0000256" key="18">
    <source>
        <dbReference type="SAM" id="MobiDB-lite"/>
    </source>
</evidence>
<dbReference type="GO" id="GO:0046872">
    <property type="term" value="F:metal ion binding"/>
    <property type="evidence" value="ECO:0007669"/>
    <property type="project" value="UniProtKB-KW"/>
</dbReference>
<dbReference type="Pfam" id="PF14223">
    <property type="entry name" value="Retrotran_gag_2"/>
    <property type="match status" value="1"/>
</dbReference>
<dbReference type="GO" id="GO:0004519">
    <property type="term" value="F:endonuclease activity"/>
    <property type="evidence" value="ECO:0007669"/>
    <property type="project" value="UniProtKB-KW"/>
</dbReference>
<keyword evidence="11" id="KW-0229">DNA integration</keyword>
<keyword evidence="17" id="KW-0175">Coiled coil</keyword>
<dbReference type="EMBL" id="BKCJ010014166">
    <property type="protein sequence ID" value="GEV07923.1"/>
    <property type="molecule type" value="Genomic_DNA"/>
</dbReference>
<feature type="region of interest" description="Disordered" evidence="18">
    <location>
        <begin position="1267"/>
        <end position="1313"/>
    </location>
</feature>
<dbReference type="Gene3D" id="3.30.420.10">
    <property type="entry name" value="Ribonuclease H-like superfamily/Ribonuclease H"/>
    <property type="match status" value="1"/>
</dbReference>
<evidence type="ECO:0000313" key="20">
    <source>
        <dbReference type="EMBL" id="GEV07923.1"/>
    </source>
</evidence>
<keyword evidence="3" id="KW-0645">Protease</keyword>
<keyword evidence="4" id="KW-0540">Nuclease</keyword>
<sequence length="1812" mass="205676">MSQLELFGEKLSQKDVNKKLLKSLSPGWNTHVILWMNKANLDTMSMDDLYNNLKVYEPNVKGMSSSSSNTQNMTFVSSSNNNTSSTNGTVNTPQTVNTVNGVSTASTQVNAAYSTNIDNLTNVVICSFFASQPSSPQLVHEDLEQIHPHDMEEMDLRWKIAMLTMMARNDQSEEGPNYALMDFSSSSSNSKVSNDSIYSKSCLETINLLKSQNEELLKDLKKSELMVLEAVNTACYVQNRVLVVKTHNKTPYKLFHGRTPTLSFMRPFRCPVTILNIIDHLGKFNGKADEGSGPDWLFDIDALTRIMNYEPIVTEPVKDYILLPLWTADLPFSQDPKSSHDDEFKPSCDDGKSVTVNDAGTIEDNELPFDPNMPALEDVSTFNFSSDDEDDVPAVPATENSPAVSEHTTIETLQTMSPENKAHYESEKEAIHLTGIGDEIYSTVDACKTAQEMWEAIERLQQGESLDIQDVKINLFWEFGKFTSHDGETMESYYTRFYKMMNEMIRNNLTVATMQVNIQFLQQLQPEWSRFVTIVKQQHKLDEVSYHKLFDIMKQYPKEVNELCVERIARNANPLALHVDWLADTDEDINEQELEAHYSYMAKIQEVPTADSCTDSKPLEQVQYDAGYNVFTNEIQHSKQSKSTRNTCVVETDDSNVIPASPDMCDNDIQNDQNAIEYDDETLWESNRIRDSCLIALQTKQTKSEKYKACNDRTVDYDNLELVQEKHDELVKQSLLTKSHYDGLVKKKIKMPLSLKTQNDSLAFVHELKQEMHADLEYVESLEKEIDDLKSDKVEFSNMYDTILQECVSNDVMCTYLHSLSEIDAHTELQCLYLYKVKECDCLAQKLSKQTVSVSKEVYTEILRSFAKLEKHSISLEIALQQCQEQMKNDTVCKEKASNVFQKEREQYFKIQDLKAQLQDKNIAISELKKLIEKCKGKMLHEKTSEAWKWWIKRQCPLGYKWVPKIKSKWVPKTKTKWDPICQVFHRPLILLQIVQLILFIIDFGCTKHLTGNLSLICNIVENYLGTVHFGNDKFALILGYGDLVQENITINRVYYVEGLNHNLFSVSQFCDADLEFAFQKSTCFVRDLQGNDLLIGNRGSDLYIISIQESITSTLICLMAKASPTQAWLWHRRLSHLNFDYINLLSKKDVVIGLPKLKYVKDQLCSSCGVSKAKRSSFKTKTVTSSKGRLNLLHMELCGPIGTEFLNKTLHAFFKEKGIEHQTSTPQTLEQNGIVKQRNHITVLSQQELDLLFGPLYDEFFNAGTSSVNKSSSPTDNSKQRDTPPTTNIQSTTEPIIPTTANAEENNDNQAEDEFTNPFCTPEEAIDFEESFTLVACLKAVWIFVAYVAHKSFLIYQMDVKTTFLNGPLKEEVYVAQPDGFVDPDHPEKVYRLRKALYGLKQALRAWTSNPLIHARYLYRSGEDSGFELTAFLDVDHAGCIDTRKSSSGGIQFLGDKLVNWMSKKQDCTAMSSAEAEYVALSASCAQIEEEVYVCQPPGFEDPNFPDKVYKVKNALYGLHQAPAWFTKVKTASTPMETQKPLLKDDDGEEIPSQSKDFTSSCCEKDFLVLKRRDLRLADEEGIDCLPNYTIFEQLALMGPKTTAWNEFSSTMTSAIICLATCQKINFSKLIFDSMIRNLDNVSDEAVHKELRDSLVRAATTASSLEAEQDSGNINKTQSKVTPNECSSQGTDSCGGPRRVKKLEKRNRSRTHKLKRLYKVGLIARVESSYDKESLGEDESKQRRIEAIDQDKDIIMVNVQDDAEMFDVNDLGGEKVFVVEQEIVSTAATTVTTKELNLAQALKALKTSNLR</sequence>
<comment type="caution">
    <text evidence="20">The sequence shown here is derived from an EMBL/GenBank/DDBJ whole genome shotgun (WGS) entry which is preliminary data.</text>
</comment>
<evidence type="ECO:0000256" key="16">
    <source>
        <dbReference type="ARBA" id="ARBA00023268"/>
    </source>
</evidence>
<keyword evidence="10" id="KW-0460">Magnesium</keyword>
<dbReference type="GO" id="GO:0003676">
    <property type="term" value="F:nucleic acid binding"/>
    <property type="evidence" value="ECO:0007669"/>
    <property type="project" value="InterPro"/>
</dbReference>
<dbReference type="GO" id="GO:0006508">
    <property type="term" value="P:proteolysis"/>
    <property type="evidence" value="ECO:0007669"/>
    <property type="project" value="UniProtKB-KW"/>
</dbReference>
<dbReference type="InterPro" id="IPR025724">
    <property type="entry name" value="GAG-pre-integrase_dom"/>
</dbReference>
<evidence type="ECO:0000256" key="5">
    <source>
        <dbReference type="ARBA" id="ARBA00022723"/>
    </source>
</evidence>
<dbReference type="InterPro" id="IPR039537">
    <property type="entry name" value="Retrotran_Ty1/copia-like"/>
</dbReference>
<keyword evidence="6" id="KW-0547">Nucleotide-binding</keyword>
<keyword evidence="13" id="KW-0239">DNA-directed DNA polymerase</keyword>
<keyword evidence="2" id="KW-1188">Viral release from host cell</keyword>
<keyword evidence="16" id="KW-0511">Multifunctional enzyme</keyword>
<dbReference type="GO" id="GO:0015074">
    <property type="term" value="P:DNA integration"/>
    <property type="evidence" value="ECO:0007669"/>
    <property type="project" value="UniProtKB-KW"/>
</dbReference>
<comment type="function">
    <text evidence="1">The aspartyl protease (PR) mediates the proteolytic cleavages of the Gag and Gag-Pol polyproteins after assembly of the VLP.</text>
</comment>
<evidence type="ECO:0000256" key="2">
    <source>
        <dbReference type="ARBA" id="ARBA00022612"/>
    </source>
</evidence>
<dbReference type="InterPro" id="IPR054722">
    <property type="entry name" value="PolX-like_BBD"/>
</dbReference>
<evidence type="ECO:0000256" key="9">
    <source>
        <dbReference type="ARBA" id="ARBA00022840"/>
    </source>
</evidence>
<keyword evidence="13" id="KW-0548">Nucleotidyltransferase</keyword>
<dbReference type="GO" id="GO:0003964">
    <property type="term" value="F:RNA-directed DNA polymerase activity"/>
    <property type="evidence" value="ECO:0007669"/>
    <property type="project" value="UniProtKB-KW"/>
</dbReference>
<dbReference type="Pfam" id="PF22936">
    <property type="entry name" value="Pol_BBD"/>
    <property type="match status" value="1"/>
</dbReference>
<feature type="region of interest" description="Disordered" evidence="18">
    <location>
        <begin position="1663"/>
        <end position="1700"/>
    </location>
</feature>
<feature type="compositionally biased region" description="Polar residues" evidence="18">
    <location>
        <begin position="1267"/>
        <end position="1295"/>
    </location>
</feature>
<evidence type="ECO:0000256" key="12">
    <source>
        <dbReference type="ARBA" id="ARBA00022918"/>
    </source>
</evidence>
<evidence type="ECO:0000256" key="15">
    <source>
        <dbReference type="ARBA" id="ARBA00023172"/>
    </source>
</evidence>
<evidence type="ECO:0000256" key="1">
    <source>
        <dbReference type="ARBA" id="ARBA00002180"/>
    </source>
</evidence>
<proteinExistence type="predicted"/>
<keyword evidence="8" id="KW-0378">Hydrolase</keyword>
<evidence type="ECO:0000256" key="6">
    <source>
        <dbReference type="ARBA" id="ARBA00022741"/>
    </source>
</evidence>
<keyword evidence="12" id="KW-0695">RNA-directed DNA polymerase</keyword>
<dbReference type="CDD" id="cd09272">
    <property type="entry name" value="RNase_HI_RT_Ty1"/>
    <property type="match status" value="1"/>
</dbReference>
<name>A0A699GRA1_TANCI</name>
<keyword evidence="15" id="KW-0233">DNA recombination</keyword>
<evidence type="ECO:0000256" key="10">
    <source>
        <dbReference type="ARBA" id="ARBA00022842"/>
    </source>
</evidence>
<keyword evidence="7" id="KW-0255">Endonuclease</keyword>
<reference evidence="20" key="1">
    <citation type="journal article" date="2019" name="Sci. Rep.">
        <title>Draft genome of Tanacetum cinerariifolium, the natural source of mosquito coil.</title>
        <authorList>
            <person name="Yamashiro T."/>
            <person name="Shiraishi A."/>
            <person name="Satake H."/>
            <person name="Nakayama K."/>
        </authorList>
    </citation>
    <scope>NUCLEOTIDE SEQUENCE</scope>
</reference>
<evidence type="ECO:0000256" key="11">
    <source>
        <dbReference type="ARBA" id="ARBA00022908"/>
    </source>
</evidence>
<protein>
    <submittedName>
        <fullName evidence="20">Retrovirus-related Pol polyprotein from transposon TNT 1-94</fullName>
    </submittedName>
</protein>
<evidence type="ECO:0000256" key="17">
    <source>
        <dbReference type="SAM" id="Coils"/>
    </source>
</evidence>
<feature type="region of interest" description="Disordered" evidence="18">
    <location>
        <begin position="64"/>
        <end position="96"/>
    </location>
</feature>
<evidence type="ECO:0000256" key="3">
    <source>
        <dbReference type="ARBA" id="ARBA00022670"/>
    </source>
</evidence>
<dbReference type="GO" id="GO:0006310">
    <property type="term" value="P:DNA recombination"/>
    <property type="evidence" value="ECO:0007669"/>
    <property type="project" value="UniProtKB-KW"/>
</dbReference>
<evidence type="ECO:0000256" key="8">
    <source>
        <dbReference type="ARBA" id="ARBA00022801"/>
    </source>
</evidence>
<gene>
    <name evidence="20" type="ORF">Tci_079900</name>
</gene>
<keyword evidence="13" id="KW-0808">Transferase</keyword>
<feature type="region of interest" description="Disordered" evidence="18">
    <location>
        <begin position="384"/>
        <end position="405"/>
    </location>
</feature>
<dbReference type="GO" id="GO:0008233">
    <property type="term" value="F:peptidase activity"/>
    <property type="evidence" value="ECO:0007669"/>
    <property type="project" value="UniProtKB-KW"/>
</dbReference>
<dbReference type="Pfam" id="PF13976">
    <property type="entry name" value="gag_pre-integrs"/>
    <property type="match status" value="1"/>
</dbReference>